<accession>A0A316ZGP6</accession>
<dbReference type="AlphaFoldDB" id="A0A316ZGP6"/>
<feature type="region of interest" description="Disordered" evidence="1">
    <location>
        <begin position="270"/>
        <end position="316"/>
    </location>
</feature>
<organism evidence="2 3">
    <name type="scientific">Tilletiopsis washingtonensis</name>
    <dbReference type="NCBI Taxonomy" id="58919"/>
    <lineage>
        <taxon>Eukaryota</taxon>
        <taxon>Fungi</taxon>
        <taxon>Dikarya</taxon>
        <taxon>Basidiomycota</taxon>
        <taxon>Ustilaginomycotina</taxon>
        <taxon>Exobasidiomycetes</taxon>
        <taxon>Entylomatales</taxon>
        <taxon>Entylomatales incertae sedis</taxon>
        <taxon>Tilletiopsis</taxon>
    </lineage>
</organism>
<evidence type="ECO:0000256" key="1">
    <source>
        <dbReference type="SAM" id="MobiDB-lite"/>
    </source>
</evidence>
<keyword evidence="3" id="KW-1185">Reference proteome</keyword>
<protein>
    <submittedName>
        <fullName evidence="2">Uncharacterized protein</fullName>
    </submittedName>
</protein>
<sequence length="316" mass="34244">MSSSTSPALLARSASVTSSNSSGTTASSDGATTLMTLSMLSSANTSPGTATSPGRGAPQYSFSGIDGLPRHSEQPTDVLKRTHVHRQRHVADDYFARLPAATSYRAVRVASGEPPSASSWLTQHDGLPSPSKLPAPRVVRPRTAQNRPPIPFFSRQNGNAGAHRKSFSSGAEEVTAQRAELGHKRAATEVQPFVAEPQQQQPQLHRVVICRDAPEPMSYAQMDARKLADELEHRRRPRPGLASIERWKRETGRHEDARRAAIDLLTAVQAGSGQQLQCDGRWRTPYPSRGNTATFDDAALSDDNDEDDEHEPGTAL</sequence>
<feature type="compositionally biased region" description="Polar residues" evidence="1">
    <location>
        <begin position="34"/>
        <end position="52"/>
    </location>
</feature>
<reference evidence="2 3" key="1">
    <citation type="journal article" date="2018" name="Mol. Biol. Evol.">
        <title>Broad Genomic Sampling Reveals a Smut Pathogenic Ancestry of the Fungal Clade Ustilaginomycotina.</title>
        <authorList>
            <person name="Kijpornyongpan T."/>
            <person name="Mondo S.J."/>
            <person name="Barry K."/>
            <person name="Sandor L."/>
            <person name="Lee J."/>
            <person name="Lipzen A."/>
            <person name="Pangilinan J."/>
            <person name="LaButti K."/>
            <person name="Hainaut M."/>
            <person name="Henrissat B."/>
            <person name="Grigoriev I.V."/>
            <person name="Spatafora J.W."/>
            <person name="Aime M.C."/>
        </authorList>
    </citation>
    <scope>NUCLEOTIDE SEQUENCE [LARGE SCALE GENOMIC DNA]</scope>
    <source>
        <strain evidence="2 3">MCA 4186</strain>
    </source>
</reference>
<evidence type="ECO:0000313" key="3">
    <source>
        <dbReference type="Proteomes" id="UP000245946"/>
    </source>
</evidence>
<dbReference type="EMBL" id="KZ819284">
    <property type="protein sequence ID" value="PWO00941.1"/>
    <property type="molecule type" value="Genomic_DNA"/>
</dbReference>
<dbReference type="GeneID" id="37271416"/>
<feature type="region of interest" description="Disordered" evidence="1">
    <location>
        <begin position="1"/>
        <end position="73"/>
    </location>
</feature>
<dbReference type="RefSeq" id="XP_025601219.1">
    <property type="nucleotide sequence ID" value="XM_025743872.1"/>
</dbReference>
<dbReference type="Proteomes" id="UP000245946">
    <property type="component" value="Unassembled WGS sequence"/>
</dbReference>
<feature type="region of interest" description="Disordered" evidence="1">
    <location>
        <begin position="113"/>
        <end position="176"/>
    </location>
</feature>
<feature type="compositionally biased region" description="Low complexity" evidence="1">
    <location>
        <begin position="13"/>
        <end position="33"/>
    </location>
</feature>
<gene>
    <name evidence="2" type="ORF">FA09DRAFT_336334</name>
</gene>
<evidence type="ECO:0000313" key="2">
    <source>
        <dbReference type="EMBL" id="PWO00941.1"/>
    </source>
</evidence>
<feature type="compositionally biased region" description="Acidic residues" evidence="1">
    <location>
        <begin position="299"/>
        <end position="310"/>
    </location>
</feature>
<proteinExistence type="predicted"/>
<name>A0A316ZGP6_9BASI</name>